<name>A0A1J4K790_9EUKA</name>
<dbReference type="InterPro" id="IPR009637">
    <property type="entry name" value="GPR107/GPR108-like"/>
</dbReference>
<feature type="transmembrane region" description="Helical" evidence="1">
    <location>
        <begin position="243"/>
        <end position="261"/>
    </location>
</feature>
<keyword evidence="1" id="KW-1133">Transmembrane helix</keyword>
<evidence type="ECO:0000313" key="2">
    <source>
        <dbReference type="EMBL" id="OHT07255.1"/>
    </source>
</evidence>
<dbReference type="Proteomes" id="UP000179807">
    <property type="component" value="Unassembled WGS sequence"/>
</dbReference>
<feature type="transmembrane region" description="Helical" evidence="1">
    <location>
        <begin position="146"/>
        <end position="168"/>
    </location>
</feature>
<dbReference type="GO" id="GO:0005794">
    <property type="term" value="C:Golgi apparatus"/>
    <property type="evidence" value="ECO:0007669"/>
    <property type="project" value="TreeGrafter"/>
</dbReference>
<sequence length="463" mass="52630">MFFTLFLIFERYSNIKASIISQYVAIESFGFEAGGDYSFSISESSQPIIFGVLSKENYTKFKDDESKTPEKYCPVNGNTNYDNISSIQQFFNVSDPTKTISGEVPTKGIYYFFSYGCIDSKYNIKYSYEFSNPKTKLDYRDYPSMIEYPIAIVIFAGLLIVWLINWFMNFRLKIYIHFILTAVFALALISSCARYGAISYASKNHNNRAVESAFIVFDLLYSVTLFIFVLLAAKGWCIIRETIRFSELILAISFTVIYLILQTISTYVSFGKYDIIVIILMLIAICLYVHQLISAINSASLHIRAHLLAIQNAGIDAKTTPVWQKNLMYNMLQWSIIVFLILIIIHIVIVYFFPNYGWVDGFIYDIQNIVCLILLGINFRLRGPDAANGYTMIEEPDGTNEFAMSDIERIDVNSAEFQQGGKQWESGMPLPAPPQVVETPSIVTIESPDGTTDIIIQPGKYQA</sequence>
<feature type="transmembrane region" description="Helical" evidence="1">
    <location>
        <begin position="273"/>
        <end position="293"/>
    </location>
</feature>
<protein>
    <recommendedName>
        <fullName evidence="4">Intimal thickness related receptor IRP domain-containing protein</fullName>
    </recommendedName>
</protein>
<evidence type="ECO:0000256" key="1">
    <source>
        <dbReference type="SAM" id="Phobius"/>
    </source>
</evidence>
<keyword evidence="1" id="KW-0812">Transmembrane</keyword>
<accession>A0A1J4K790</accession>
<dbReference type="VEuPathDB" id="TrichDB:TRFO_24664"/>
<gene>
    <name evidence="2" type="ORF">TRFO_24664</name>
</gene>
<dbReference type="AlphaFoldDB" id="A0A1J4K790"/>
<dbReference type="GeneID" id="94838590"/>
<keyword evidence="3" id="KW-1185">Reference proteome</keyword>
<feature type="transmembrane region" description="Helical" evidence="1">
    <location>
        <begin position="209"/>
        <end position="231"/>
    </location>
</feature>
<dbReference type="OrthoDB" id="10590171at2759"/>
<dbReference type="RefSeq" id="XP_068360391.1">
    <property type="nucleotide sequence ID" value="XM_068503886.1"/>
</dbReference>
<reference evidence="2" key="1">
    <citation type="submission" date="2016-10" db="EMBL/GenBank/DDBJ databases">
        <authorList>
            <person name="Benchimol M."/>
            <person name="Almeida L.G."/>
            <person name="Vasconcelos A.T."/>
            <person name="Perreira-Neves A."/>
            <person name="Rosa I.A."/>
            <person name="Tasca T."/>
            <person name="Bogo M.R."/>
            <person name="de Souza W."/>
        </authorList>
    </citation>
    <scope>NUCLEOTIDE SEQUENCE [LARGE SCALE GENOMIC DNA]</scope>
    <source>
        <strain evidence="2">K</strain>
    </source>
</reference>
<proteinExistence type="predicted"/>
<evidence type="ECO:0008006" key="4">
    <source>
        <dbReference type="Google" id="ProtNLM"/>
    </source>
</evidence>
<evidence type="ECO:0000313" key="3">
    <source>
        <dbReference type="Proteomes" id="UP000179807"/>
    </source>
</evidence>
<feature type="transmembrane region" description="Helical" evidence="1">
    <location>
        <begin position="331"/>
        <end position="353"/>
    </location>
</feature>
<feature type="transmembrane region" description="Helical" evidence="1">
    <location>
        <begin position="174"/>
        <end position="197"/>
    </location>
</feature>
<dbReference type="PANTHER" id="PTHR21229">
    <property type="entry name" value="LUNG SEVEN TRANSMEMBRANE RECEPTOR"/>
    <property type="match status" value="1"/>
</dbReference>
<comment type="caution">
    <text evidence="2">The sequence shown here is derived from an EMBL/GenBank/DDBJ whole genome shotgun (WGS) entry which is preliminary data.</text>
</comment>
<keyword evidence="1" id="KW-0472">Membrane</keyword>
<dbReference type="GO" id="GO:0016020">
    <property type="term" value="C:membrane"/>
    <property type="evidence" value="ECO:0007669"/>
    <property type="project" value="InterPro"/>
</dbReference>
<dbReference type="PANTHER" id="PTHR21229:SF1">
    <property type="entry name" value="GH17801P"/>
    <property type="match status" value="1"/>
</dbReference>
<dbReference type="EMBL" id="MLAK01000703">
    <property type="protein sequence ID" value="OHT07255.1"/>
    <property type="molecule type" value="Genomic_DNA"/>
</dbReference>
<organism evidence="2 3">
    <name type="scientific">Tritrichomonas foetus</name>
    <dbReference type="NCBI Taxonomy" id="1144522"/>
    <lineage>
        <taxon>Eukaryota</taxon>
        <taxon>Metamonada</taxon>
        <taxon>Parabasalia</taxon>
        <taxon>Tritrichomonadida</taxon>
        <taxon>Tritrichomonadidae</taxon>
        <taxon>Tritrichomonas</taxon>
    </lineage>
</organism>